<keyword evidence="5 8" id="KW-0472">Membrane</keyword>
<dbReference type="InterPro" id="IPR001594">
    <property type="entry name" value="Palmitoyltrfase_DHHC"/>
</dbReference>
<dbReference type="OrthoDB" id="5977743at2759"/>
<keyword evidence="2 10" id="KW-0808">Transferase</keyword>
<evidence type="ECO:0000256" key="6">
    <source>
        <dbReference type="ARBA" id="ARBA00023315"/>
    </source>
</evidence>
<dbReference type="PANTHER" id="PTHR22883">
    <property type="entry name" value="ZINC FINGER DHHC DOMAIN CONTAINING PROTEIN"/>
    <property type="match status" value="1"/>
</dbReference>
<proteinExistence type="predicted"/>
<evidence type="ECO:0000256" key="1">
    <source>
        <dbReference type="ARBA" id="ARBA00004141"/>
    </source>
</evidence>
<dbReference type="Proteomes" id="UP000241890">
    <property type="component" value="Unassembled WGS sequence"/>
</dbReference>
<evidence type="ECO:0000256" key="8">
    <source>
        <dbReference type="SAM" id="Phobius"/>
    </source>
</evidence>
<comment type="subcellular location">
    <subcellularLocation>
        <location evidence="1">Membrane</location>
        <topology evidence="1">Multi-pass membrane protein</topology>
    </subcellularLocation>
</comment>
<dbReference type="Pfam" id="PF01529">
    <property type="entry name" value="DHHC"/>
    <property type="match status" value="1"/>
</dbReference>
<feature type="transmembrane region" description="Helical" evidence="8">
    <location>
        <begin position="265"/>
        <end position="294"/>
    </location>
</feature>
<dbReference type="InParanoid" id="A0A2R5G4C4"/>
<dbReference type="PANTHER" id="PTHR22883:SF445">
    <property type="entry name" value="PALMITOYLTRANSFERASE"/>
    <property type="match status" value="1"/>
</dbReference>
<dbReference type="GO" id="GO:0019706">
    <property type="term" value="F:protein-cysteine S-palmitoyltransferase activity"/>
    <property type="evidence" value="ECO:0007669"/>
    <property type="project" value="TreeGrafter"/>
</dbReference>
<protein>
    <submittedName>
        <fullName evidence="10">Palmitoyltransferase</fullName>
    </submittedName>
</protein>
<dbReference type="PROSITE" id="PS50216">
    <property type="entry name" value="DHHC"/>
    <property type="match status" value="1"/>
</dbReference>
<evidence type="ECO:0000259" key="9">
    <source>
        <dbReference type="Pfam" id="PF01529"/>
    </source>
</evidence>
<keyword evidence="4 8" id="KW-1133">Transmembrane helix</keyword>
<evidence type="ECO:0000256" key="3">
    <source>
        <dbReference type="ARBA" id="ARBA00022692"/>
    </source>
</evidence>
<keyword evidence="11" id="KW-1185">Reference proteome</keyword>
<dbReference type="AlphaFoldDB" id="A0A2R5G4C4"/>
<name>A0A2R5G4C4_9STRA</name>
<gene>
    <name evidence="10" type="ORF">FCC1311_020912</name>
</gene>
<dbReference type="InterPro" id="IPR039859">
    <property type="entry name" value="PFA4/ZDH16/20/ERF2-like"/>
</dbReference>
<accession>A0A2R5G4C4</accession>
<dbReference type="GO" id="GO:0005783">
    <property type="term" value="C:endoplasmic reticulum"/>
    <property type="evidence" value="ECO:0007669"/>
    <property type="project" value="TreeGrafter"/>
</dbReference>
<reference evidence="10 11" key="1">
    <citation type="submission" date="2017-12" db="EMBL/GenBank/DDBJ databases">
        <title>Sequencing, de novo assembly and annotation of complete genome of a new Thraustochytrid species, strain FCC1311.</title>
        <authorList>
            <person name="Sedici K."/>
            <person name="Godart F."/>
            <person name="Aiese Cigliano R."/>
            <person name="Sanseverino W."/>
            <person name="Barakat M."/>
            <person name="Ortet P."/>
            <person name="Marechal E."/>
            <person name="Cagnac O."/>
            <person name="Amato A."/>
        </authorList>
    </citation>
    <scope>NUCLEOTIDE SEQUENCE [LARGE SCALE GENOMIC DNA]</scope>
</reference>
<evidence type="ECO:0000256" key="5">
    <source>
        <dbReference type="ARBA" id="ARBA00023136"/>
    </source>
</evidence>
<evidence type="ECO:0000313" key="11">
    <source>
        <dbReference type="Proteomes" id="UP000241890"/>
    </source>
</evidence>
<feature type="transmembrane region" description="Helical" evidence="8">
    <location>
        <begin position="208"/>
        <end position="231"/>
    </location>
</feature>
<feature type="region of interest" description="Disordered" evidence="7">
    <location>
        <begin position="405"/>
        <end position="438"/>
    </location>
</feature>
<dbReference type="GO" id="GO:0006612">
    <property type="term" value="P:protein targeting to membrane"/>
    <property type="evidence" value="ECO:0007669"/>
    <property type="project" value="TreeGrafter"/>
</dbReference>
<keyword evidence="6" id="KW-0012">Acyltransferase</keyword>
<dbReference type="InterPro" id="IPR032675">
    <property type="entry name" value="LRR_dom_sf"/>
</dbReference>
<feature type="domain" description="Palmitoyltransferase DHHC" evidence="9">
    <location>
        <begin position="161"/>
        <end position="305"/>
    </location>
</feature>
<organism evidence="10 11">
    <name type="scientific">Hondaea fermentalgiana</name>
    <dbReference type="NCBI Taxonomy" id="2315210"/>
    <lineage>
        <taxon>Eukaryota</taxon>
        <taxon>Sar</taxon>
        <taxon>Stramenopiles</taxon>
        <taxon>Bigyra</taxon>
        <taxon>Labyrinthulomycetes</taxon>
        <taxon>Thraustochytrida</taxon>
        <taxon>Thraustochytriidae</taxon>
        <taxon>Hondaea</taxon>
    </lineage>
</organism>
<keyword evidence="3 8" id="KW-0812">Transmembrane</keyword>
<dbReference type="GO" id="GO:0016020">
    <property type="term" value="C:membrane"/>
    <property type="evidence" value="ECO:0007669"/>
    <property type="project" value="UniProtKB-SubCell"/>
</dbReference>
<evidence type="ECO:0000256" key="2">
    <source>
        <dbReference type="ARBA" id="ARBA00022679"/>
    </source>
</evidence>
<comment type="caution">
    <text evidence="10">The sequence shown here is derived from an EMBL/GenBank/DDBJ whole genome shotgun (WGS) entry which is preliminary data.</text>
</comment>
<sequence>MIGIITGTVLYFGVIIVLILVCFVGDAEDATALGRFTWACTVWLPNKIKNAVSIVPGGGRLLGCWSHTVDYVCNKPNPLLQALYLFLVIGGFIVFNFEAMPRIPNRYLGEIHLYTSHVAVLFTLFTFVRASFSNPGRITPKTHAQFNHWPYDGFLYVKNAECSTCELPKPARSKHCSICNMCVSKFDHHCPWINVCVGEANYGKFMTFLLSTCFLLFYATYGIMAVLADIVAQHRLWSRTYVSRDSNERLPPSWSMVATFMFLRYTFLVMLLVLSAVMGVVVFGFFMYHVWLIFRGVTTNESAKWGGIHAYYSDRDRDFRNHPEEFPELKEPADPKAEAEKVNPDIAPALQNRRVRDFPLVCPRNIYNRGFLSNVGEVLFPPYRRVPASTQGPVDVRNVTCQAGAHGEAVTMGEREGERESDHEADSEARCSNPEAADEDVQRLRDLSVLRRRSALARRCVAAKVSRRDAEARARKMGYASVAARERARAIEAKRELWERQQYNWNKPEPFGQDGHLAYTLDRNLVAHKVREAHIPKLYAPLKLLLADDPMHVEADCRAQIRERIDVEQAENRKRIIGALRDRLVRTQNLAREREALRLEDFEGSMRDLAAVNPEILDEDSSKGRYHRRMLHEDLERIRQEIAPRLKQAEAELAQAVDTFEAEARDSAQTEWQRQLAVRAYCRSCLAHDVGLSRAVLSSVRNRQFCLSKELHNIGSNDGLSGLAALDLGENKLGPQLGRSVAVLLQGAESPVSEIGLSHTDVGFASLLRILGAAANSSVLETLDVGFAGIGDRHATQLVRLLANDKSRLRVLSLQGSPRLSDRGVASLVKALRSNRVLAHLDLRGSGYSMHGCNLLVDALHENQYLEELTFDLEKCLHTPLAKQYGLEALLYLGLPNDAEFAVNVIEVTSFAALEARLAGSGFVHGSASLPALTGPRPNTATHIDVDTCVVGMRCLAPLSEEEGAVLFNVEVLEVLRNEHLQRAEPQVRVKLLDFVREVDEGFEVYEPIKFGQQRGLKISGEYPLIPLRLLMHYPSDVGVLRLAAAPNIKVIFPLMLLPHWLRHEGEEAFVRAGFVRSAEQRGAVFEDLGGREDGGACVLLGNPSMATFEPTQTPFTVAWPKNALKPRPIPAYEPSEGGKVRLPPLQTRADAGNKWRNAELTAGQSLAFEFHRRERSSSAGLRLLKKQVLQGQAMKIVTVKK</sequence>
<feature type="compositionally biased region" description="Basic and acidic residues" evidence="7">
    <location>
        <begin position="413"/>
        <end position="429"/>
    </location>
</feature>
<feature type="transmembrane region" description="Helical" evidence="8">
    <location>
        <begin position="9"/>
        <end position="27"/>
    </location>
</feature>
<evidence type="ECO:0000256" key="7">
    <source>
        <dbReference type="SAM" id="MobiDB-lite"/>
    </source>
</evidence>
<dbReference type="Gene3D" id="3.80.10.10">
    <property type="entry name" value="Ribonuclease Inhibitor"/>
    <property type="match status" value="1"/>
</dbReference>
<dbReference type="SUPFAM" id="SSF52047">
    <property type="entry name" value="RNI-like"/>
    <property type="match status" value="1"/>
</dbReference>
<feature type="transmembrane region" description="Helical" evidence="8">
    <location>
        <begin position="111"/>
        <end position="132"/>
    </location>
</feature>
<dbReference type="EMBL" id="BEYU01000016">
    <property type="protein sequence ID" value="GBG25872.1"/>
    <property type="molecule type" value="Genomic_DNA"/>
</dbReference>
<evidence type="ECO:0000313" key="10">
    <source>
        <dbReference type="EMBL" id="GBG25872.1"/>
    </source>
</evidence>
<feature type="transmembrane region" description="Helical" evidence="8">
    <location>
        <begin position="79"/>
        <end position="99"/>
    </location>
</feature>
<evidence type="ECO:0000256" key="4">
    <source>
        <dbReference type="ARBA" id="ARBA00022989"/>
    </source>
</evidence>
<dbReference type="GO" id="GO:0005794">
    <property type="term" value="C:Golgi apparatus"/>
    <property type="evidence" value="ECO:0007669"/>
    <property type="project" value="TreeGrafter"/>
</dbReference>